<feature type="compositionally biased region" description="Low complexity" evidence="8">
    <location>
        <begin position="322"/>
        <end position="345"/>
    </location>
</feature>
<evidence type="ECO:0000256" key="1">
    <source>
        <dbReference type="ARBA" id="ARBA00004370"/>
    </source>
</evidence>
<gene>
    <name evidence="9" type="primary">apxIA_7</name>
    <name evidence="9" type="ORF">TRN7648_04164</name>
</gene>
<dbReference type="STRING" id="441103.TRN7648_04164"/>
<dbReference type="InterPro" id="IPR001343">
    <property type="entry name" value="Hemolysn_Ca-bd"/>
</dbReference>
<evidence type="ECO:0000256" key="2">
    <source>
        <dbReference type="ARBA" id="ARBA00004613"/>
    </source>
</evidence>
<protein>
    <submittedName>
        <fullName evidence="9">Hemolysin IA</fullName>
    </submittedName>
</protein>
<name>A0A0P1GKK4_9RHOB</name>
<dbReference type="PANTHER" id="PTHR38340:SF1">
    <property type="entry name" value="S-LAYER PROTEIN"/>
    <property type="match status" value="1"/>
</dbReference>
<dbReference type="PRINTS" id="PR00313">
    <property type="entry name" value="CABNDNGRPT"/>
</dbReference>
<dbReference type="InterPro" id="IPR003995">
    <property type="entry name" value="RTX_toxin_determinant-A"/>
</dbReference>
<feature type="region of interest" description="Disordered" evidence="8">
    <location>
        <begin position="322"/>
        <end position="371"/>
    </location>
</feature>
<evidence type="ECO:0000313" key="10">
    <source>
        <dbReference type="Proteomes" id="UP000054935"/>
    </source>
</evidence>
<dbReference type="OrthoDB" id="423072at2"/>
<dbReference type="SUPFAM" id="SSF51120">
    <property type="entry name" value="beta-Roll"/>
    <property type="match status" value="3"/>
</dbReference>
<keyword evidence="5" id="KW-0677">Repeat</keyword>
<dbReference type="GO" id="GO:0090729">
    <property type="term" value="F:toxin activity"/>
    <property type="evidence" value="ECO:0007669"/>
    <property type="project" value="UniProtKB-KW"/>
</dbReference>
<evidence type="ECO:0000256" key="4">
    <source>
        <dbReference type="ARBA" id="ARBA00022656"/>
    </source>
</evidence>
<evidence type="ECO:0000256" key="6">
    <source>
        <dbReference type="ARBA" id="ARBA00023026"/>
    </source>
</evidence>
<keyword evidence="6" id="KW-0843">Virulence</keyword>
<dbReference type="PROSITE" id="PS00330">
    <property type="entry name" value="HEMOLYSIN_CALCIUM"/>
    <property type="match status" value="2"/>
</dbReference>
<dbReference type="GO" id="GO:0005576">
    <property type="term" value="C:extracellular region"/>
    <property type="evidence" value="ECO:0007669"/>
    <property type="project" value="UniProtKB-SubCell"/>
</dbReference>
<keyword evidence="4" id="KW-0800">Toxin</keyword>
<dbReference type="GO" id="GO:0016020">
    <property type="term" value="C:membrane"/>
    <property type="evidence" value="ECO:0007669"/>
    <property type="project" value="UniProtKB-SubCell"/>
</dbReference>
<keyword evidence="7" id="KW-0472">Membrane</keyword>
<dbReference type="RefSeq" id="WP_058249511.1">
    <property type="nucleotide sequence ID" value="NZ_CYSE01000017.1"/>
</dbReference>
<keyword evidence="3" id="KW-0964">Secreted</keyword>
<dbReference type="Proteomes" id="UP000054935">
    <property type="component" value="Unassembled WGS sequence"/>
</dbReference>
<dbReference type="Pfam" id="PF00353">
    <property type="entry name" value="HemolysinCabind"/>
    <property type="match status" value="5"/>
</dbReference>
<dbReference type="InterPro" id="IPR018511">
    <property type="entry name" value="Hemolysin-typ_Ca-bd_CS"/>
</dbReference>
<evidence type="ECO:0000313" key="9">
    <source>
        <dbReference type="EMBL" id="CUH82622.1"/>
    </source>
</evidence>
<comment type="subcellular location">
    <subcellularLocation>
        <location evidence="1">Membrane</location>
    </subcellularLocation>
    <subcellularLocation>
        <location evidence="2">Secreted</location>
    </subcellularLocation>
</comment>
<dbReference type="InterPro" id="IPR050557">
    <property type="entry name" value="RTX_toxin/Mannuronan_C5-epim"/>
</dbReference>
<evidence type="ECO:0000256" key="7">
    <source>
        <dbReference type="ARBA" id="ARBA00023136"/>
    </source>
</evidence>
<reference evidence="9 10" key="1">
    <citation type="submission" date="2015-09" db="EMBL/GenBank/DDBJ databases">
        <authorList>
            <consortium name="Swine Surveillance"/>
        </authorList>
    </citation>
    <scope>NUCLEOTIDE SEQUENCE [LARGE SCALE GENOMIC DNA]</scope>
    <source>
        <strain evidence="9 10">CECT 7648</strain>
    </source>
</reference>
<dbReference type="GO" id="GO:0005509">
    <property type="term" value="F:calcium ion binding"/>
    <property type="evidence" value="ECO:0007669"/>
    <property type="project" value="InterPro"/>
</dbReference>
<dbReference type="PANTHER" id="PTHR38340">
    <property type="entry name" value="S-LAYER PROTEIN"/>
    <property type="match status" value="1"/>
</dbReference>
<dbReference type="Gene3D" id="2.150.10.10">
    <property type="entry name" value="Serralysin-like metalloprotease, C-terminal"/>
    <property type="match status" value="3"/>
</dbReference>
<dbReference type="EMBL" id="CYSE01000017">
    <property type="protein sequence ID" value="CUH82622.1"/>
    <property type="molecule type" value="Genomic_DNA"/>
</dbReference>
<sequence>MADYIGTPGNDTLTALSSDVEAWIPGTLGDDIILLSDMTAGSTAYVYYSQTSGLTSGLTFAFNGHNGDGQISGAEFTDAVILGDNALQLWGTPQDDIFTLIVPKGADWEVVGWEGQDRYELMLYGDLWLSFYEGTTGIRVDLLDNQVYRDGTVDIDTANEALYVDDQGGQLNIRGGYFNDIVTGSHRDEGFEGQMGDDTFLGNGGVDTFYMSYQGASGSQSPLEQAQASFTVVSGGVEVTSPHGTDLLIDVEQIVFSDGTVAVADIVPGQTLLGSNDADDTLTGNMGHDTFDAGRGNDEIIGLGGDDAIWADGGDDLVLGGSGNDTLRGGRGSDYLDGGSGDDSLVGQRDGDTLSGGDGADTLKGGGGQDRLYGNDGDDFLKGGTYQDLIFGDNGDDTLIGNRHNDSLYGGAGDDSLNAGGDDDFLFGQEGNDWLKGGSGADVFMFALDGGQDTIADFDTAEDLLILYNLFGWADAEAVASVAQVTNAGIALSFDTGEHLLLEGLSDIDALIAATQTSSGL</sequence>
<proteinExistence type="predicted"/>
<feature type="compositionally biased region" description="Gly residues" evidence="8">
    <location>
        <begin position="354"/>
        <end position="369"/>
    </location>
</feature>
<dbReference type="PRINTS" id="PR01488">
    <property type="entry name" value="RTXTOXINA"/>
</dbReference>
<evidence type="ECO:0000256" key="5">
    <source>
        <dbReference type="ARBA" id="ARBA00022737"/>
    </source>
</evidence>
<evidence type="ECO:0000256" key="3">
    <source>
        <dbReference type="ARBA" id="ARBA00022525"/>
    </source>
</evidence>
<evidence type="ECO:0000256" key="8">
    <source>
        <dbReference type="SAM" id="MobiDB-lite"/>
    </source>
</evidence>
<dbReference type="InterPro" id="IPR011049">
    <property type="entry name" value="Serralysin-like_metalloprot_C"/>
</dbReference>
<dbReference type="AlphaFoldDB" id="A0A0P1GKK4"/>
<organism evidence="9 10">
    <name type="scientific">Tropicibacter naphthalenivorans</name>
    <dbReference type="NCBI Taxonomy" id="441103"/>
    <lineage>
        <taxon>Bacteria</taxon>
        <taxon>Pseudomonadati</taxon>
        <taxon>Pseudomonadota</taxon>
        <taxon>Alphaproteobacteria</taxon>
        <taxon>Rhodobacterales</taxon>
        <taxon>Roseobacteraceae</taxon>
        <taxon>Tropicibacter</taxon>
    </lineage>
</organism>
<keyword evidence="10" id="KW-1185">Reference proteome</keyword>
<accession>A0A0P1GKK4</accession>